<dbReference type="RefSeq" id="WP_273305845.1">
    <property type="nucleotide sequence ID" value="NZ_DYUD01000015.1"/>
</dbReference>
<dbReference type="EMBL" id="DYUD01000015">
    <property type="protein sequence ID" value="HJG88810.1"/>
    <property type="molecule type" value="Genomic_DNA"/>
</dbReference>
<evidence type="ECO:0000313" key="9">
    <source>
        <dbReference type="Proteomes" id="UP000757103"/>
    </source>
</evidence>
<dbReference type="PROSITE" id="PS51257">
    <property type="entry name" value="PROKAR_LIPOPROTEIN"/>
    <property type="match status" value="1"/>
</dbReference>
<dbReference type="Pfam" id="PF14322">
    <property type="entry name" value="SusD-like_3"/>
    <property type="match status" value="1"/>
</dbReference>
<evidence type="ECO:0000259" key="7">
    <source>
        <dbReference type="Pfam" id="PF14322"/>
    </source>
</evidence>
<organism evidence="8 9">
    <name type="scientific">Barnesiella viscericola</name>
    <dbReference type="NCBI Taxonomy" id="397865"/>
    <lineage>
        <taxon>Bacteria</taxon>
        <taxon>Pseudomonadati</taxon>
        <taxon>Bacteroidota</taxon>
        <taxon>Bacteroidia</taxon>
        <taxon>Bacteroidales</taxon>
        <taxon>Barnesiellaceae</taxon>
        <taxon>Barnesiella</taxon>
    </lineage>
</organism>
<evidence type="ECO:0000256" key="5">
    <source>
        <dbReference type="ARBA" id="ARBA00023237"/>
    </source>
</evidence>
<evidence type="ECO:0000256" key="4">
    <source>
        <dbReference type="ARBA" id="ARBA00023136"/>
    </source>
</evidence>
<evidence type="ECO:0000256" key="3">
    <source>
        <dbReference type="ARBA" id="ARBA00022729"/>
    </source>
</evidence>
<proteinExistence type="inferred from homology"/>
<comment type="similarity">
    <text evidence="2">Belongs to the SusD family.</text>
</comment>
<dbReference type="Pfam" id="PF07980">
    <property type="entry name" value="SusD_RagB"/>
    <property type="match status" value="1"/>
</dbReference>
<dbReference type="AlphaFoldDB" id="A0A921MR66"/>
<dbReference type="InterPro" id="IPR033985">
    <property type="entry name" value="SusD-like_N"/>
</dbReference>
<dbReference type="GO" id="GO:0009279">
    <property type="term" value="C:cell outer membrane"/>
    <property type="evidence" value="ECO:0007669"/>
    <property type="project" value="UniProtKB-SubCell"/>
</dbReference>
<evidence type="ECO:0000259" key="6">
    <source>
        <dbReference type="Pfam" id="PF07980"/>
    </source>
</evidence>
<dbReference type="Proteomes" id="UP000757103">
    <property type="component" value="Unassembled WGS sequence"/>
</dbReference>
<feature type="domain" description="SusD-like N-terminal" evidence="7">
    <location>
        <begin position="19"/>
        <end position="219"/>
    </location>
</feature>
<evidence type="ECO:0000256" key="2">
    <source>
        <dbReference type="ARBA" id="ARBA00006275"/>
    </source>
</evidence>
<reference evidence="8" key="2">
    <citation type="submission" date="2021-09" db="EMBL/GenBank/DDBJ databases">
        <authorList>
            <person name="Gilroy R."/>
        </authorList>
    </citation>
    <scope>NUCLEOTIDE SEQUENCE</scope>
    <source>
        <strain evidence="8">CHK121-7720</strain>
    </source>
</reference>
<keyword evidence="5" id="KW-0998">Cell outer membrane</keyword>
<comment type="subcellular location">
    <subcellularLocation>
        <location evidence="1">Cell outer membrane</location>
    </subcellularLocation>
</comment>
<gene>
    <name evidence="8" type="ORF">K8U91_04950</name>
</gene>
<keyword evidence="3" id="KW-0732">Signal</keyword>
<dbReference type="InterPro" id="IPR012944">
    <property type="entry name" value="SusD_RagB_dom"/>
</dbReference>
<dbReference type="SUPFAM" id="SSF48452">
    <property type="entry name" value="TPR-like"/>
    <property type="match status" value="1"/>
</dbReference>
<feature type="domain" description="RagB/SusD" evidence="6">
    <location>
        <begin position="343"/>
        <end position="550"/>
    </location>
</feature>
<protein>
    <submittedName>
        <fullName evidence="8">RagB/SusD family nutrient uptake outer membrane protein</fullName>
    </submittedName>
</protein>
<reference evidence="8" key="1">
    <citation type="journal article" date="2021" name="PeerJ">
        <title>Extensive microbial diversity within the chicken gut microbiome revealed by metagenomics and culture.</title>
        <authorList>
            <person name="Gilroy R."/>
            <person name="Ravi A."/>
            <person name="Getino M."/>
            <person name="Pursley I."/>
            <person name="Horton D.L."/>
            <person name="Alikhan N.F."/>
            <person name="Baker D."/>
            <person name="Gharbi K."/>
            <person name="Hall N."/>
            <person name="Watson M."/>
            <person name="Adriaenssens E.M."/>
            <person name="Foster-Nyarko E."/>
            <person name="Jarju S."/>
            <person name="Secka A."/>
            <person name="Antonio M."/>
            <person name="Oren A."/>
            <person name="Chaudhuri R.R."/>
            <person name="La Ragione R."/>
            <person name="Hildebrand F."/>
            <person name="Pallen M.J."/>
        </authorList>
    </citation>
    <scope>NUCLEOTIDE SEQUENCE</scope>
    <source>
        <strain evidence="8">CHK121-7720</strain>
    </source>
</reference>
<dbReference type="InterPro" id="IPR011990">
    <property type="entry name" value="TPR-like_helical_dom_sf"/>
</dbReference>
<evidence type="ECO:0000256" key="1">
    <source>
        <dbReference type="ARBA" id="ARBA00004442"/>
    </source>
</evidence>
<comment type="caution">
    <text evidence="8">The sequence shown here is derived from an EMBL/GenBank/DDBJ whole genome shotgun (WGS) entry which is preliminary data.</text>
</comment>
<keyword evidence="4" id="KW-0472">Membrane</keyword>
<name>A0A921MR66_9BACT</name>
<sequence length="558" mass="63332">MKKIIYFIVGMLLLTSCEDFLDSSNKTKKDSSNFPQTEADVSQLLTGIYAILGRPEPLGSLFFVSELMSDDRLGGGGPDDKSCKAIDQFKKSSEDMFNNPWRAMYFGVYRSNYLLANLDNVVWNSEESKNKILGETHFLRAYFYFDLARMFGEVPMVLEPEPVNIPKTPANQLYAQIASDLKNAIEMLPSVKFQDIDRAKDLGRVTKWAAEALMARVFLFYTGYYRTEALPLADGGQVTKAEVTDWIVDCVENSGHDLLPDFRNLWAYSYVQDYKYTADNNLSWAGDGSVETVFSIKYSALSNDWNSPQQKSNQICLYSGFREQNFTKTFPFGQGWGMGTVNPKIYNDWDPNDVRRGASVLDVRNTDEVADFDFGGGNQQDNTCYFQKKYIPINVWTDETKTKVYNFSHELYGMEGTDYQRDNIQDLILIRFSDVLLMAAELGAPNAQQYLDRVRSRAGLGSVPATLENIKAERRFELAFEGIRYYDLLRWHDEDQITANQTGIVTYNRRGMANAETTNIAFRPETGGFLPIPQTQIDLSGGVLTQNAGWEGSDNYLN</sequence>
<dbReference type="Gene3D" id="1.25.40.390">
    <property type="match status" value="1"/>
</dbReference>
<accession>A0A921MR66</accession>
<evidence type="ECO:0000313" key="8">
    <source>
        <dbReference type="EMBL" id="HJG88810.1"/>
    </source>
</evidence>